<dbReference type="Proteomes" id="UP000194499">
    <property type="component" value="Unassembled WGS sequence"/>
</dbReference>
<dbReference type="RefSeq" id="WP_016716400.1">
    <property type="nucleotide sequence ID" value="NZ_CP093424.1"/>
</dbReference>
<dbReference type="EMBL" id="FWZB01000029">
    <property type="protein sequence ID" value="SMD78643.1"/>
    <property type="molecule type" value="Genomic_DNA"/>
</dbReference>
<sequence>MVKKIFHTTDMSLTAALSTIKGASIGHVTVTQKEDDGHLVTFEIVYEEGLQPAIDNMIELYKANTLQLNVRSLSSQLAYCRYLFNLKTRQYNKLNTVKNVQKDESEVKN</sequence>
<protein>
    <submittedName>
        <fullName evidence="1">Uncharacterized protein</fullName>
    </submittedName>
</protein>
<dbReference type="AlphaFoldDB" id="A0A1Y5Z5P8"/>
<accession>A0A1Y5Z5P8</accession>
<name>A0A1Y5Z5P8_9BACI</name>
<organism evidence="1 2">
    <name type="scientific">Bacillus pacificus</name>
    <dbReference type="NCBI Taxonomy" id="2026187"/>
    <lineage>
        <taxon>Bacteria</taxon>
        <taxon>Bacillati</taxon>
        <taxon>Bacillota</taxon>
        <taxon>Bacilli</taxon>
        <taxon>Bacillales</taxon>
        <taxon>Bacillaceae</taxon>
        <taxon>Bacillus</taxon>
        <taxon>Bacillus cereus group</taxon>
    </lineage>
</organism>
<gene>
    <name evidence="1" type="ORF">BACERE00191_01164</name>
</gene>
<evidence type="ECO:0000313" key="2">
    <source>
        <dbReference type="Proteomes" id="UP000194499"/>
    </source>
</evidence>
<proteinExistence type="predicted"/>
<reference evidence="2" key="1">
    <citation type="submission" date="2017-04" db="EMBL/GenBank/DDBJ databases">
        <authorList>
            <person name="Criscuolo A."/>
        </authorList>
    </citation>
    <scope>NUCLEOTIDE SEQUENCE [LARGE SCALE GENOMIC DNA]</scope>
</reference>
<evidence type="ECO:0000313" key="1">
    <source>
        <dbReference type="EMBL" id="SMD78643.1"/>
    </source>
</evidence>